<name>A0A1T4PXL9_9FIRM</name>
<dbReference type="AlphaFoldDB" id="A0A1T4PXL9"/>
<sequence>MCELGKYMNKLVELYVNNDEDNFFVGYVIDYDSSFCLIKSIDNKGCFSNYQLIRNSIISNIKVDTNYLEVIDKYIEVSKKIDIYDKICLDTIDKNNLCNIKDSNLLDCILQKEFLDKRVISLCLKDNDDVYFGYINLIEENYIYLNPIDDLSLQEYEKIKILKSDIESLEFKGVKLYLLNTIY</sequence>
<proteinExistence type="predicted"/>
<keyword evidence="2" id="KW-1185">Reference proteome</keyword>
<evidence type="ECO:0000313" key="1">
    <source>
        <dbReference type="EMBL" id="SJZ95991.1"/>
    </source>
</evidence>
<protein>
    <submittedName>
        <fullName evidence="1">Uncharacterized protein</fullName>
    </submittedName>
</protein>
<accession>A0A1T4PXL9</accession>
<evidence type="ECO:0000313" key="2">
    <source>
        <dbReference type="Proteomes" id="UP000196365"/>
    </source>
</evidence>
<dbReference type="EMBL" id="FUWV01000023">
    <property type="protein sequence ID" value="SJZ95991.1"/>
    <property type="molecule type" value="Genomic_DNA"/>
</dbReference>
<dbReference type="Proteomes" id="UP000196365">
    <property type="component" value="Unassembled WGS sequence"/>
</dbReference>
<organism evidence="1 2">
    <name type="scientific">Garciella nitratireducens DSM 15102</name>
    <dbReference type="NCBI Taxonomy" id="1121911"/>
    <lineage>
        <taxon>Bacteria</taxon>
        <taxon>Bacillati</taxon>
        <taxon>Bacillota</taxon>
        <taxon>Clostridia</taxon>
        <taxon>Eubacteriales</taxon>
        <taxon>Eubacteriaceae</taxon>
        <taxon>Garciella</taxon>
    </lineage>
</organism>
<reference evidence="1 2" key="1">
    <citation type="submission" date="2017-02" db="EMBL/GenBank/DDBJ databases">
        <authorList>
            <person name="Peterson S.W."/>
        </authorList>
    </citation>
    <scope>NUCLEOTIDE SEQUENCE [LARGE SCALE GENOMIC DNA]</scope>
    <source>
        <strain evidence="1 2">DSM 15102</strain>
    </source>
</reference>
<gene>
    <name evidence="1" type="ORF">SAMN02745973_02229</name>
</gene>